<evidence type="ECO:0008006" key="4">
    <source>
        <dbReference type="Google" id="ProtNLM"/>
    </source>
</evidence>
<evidence type="ECO:0000256" key="1">
    <source>
        <dbReference type="SAM" id="Phobius"/>
    </source>
</evidence>
<dbReference type="EMBL" id="JAGSOY010000091">
    <property type="protein sequence ID" value="MBU2713606.1"/>
    <property type="molecule type" value="Genomic_DNA"/>
</dbReference>
<keyword evidence="1" id="KW-1133">Transmembrane helix</keyword>
<gene>
    <name evidence="2" type="ORF">KCG35_21330</name>
</gene>
<keyword evidence="1" id="KW-0472">Membrane</keyword>
<reference evidence="2 3" key="1">
    <citation type="submission" date="2021-04" db="EMBL/GenBank/DDBJ databases">
        <authorList>
            <person name="Pira H."/>
            <person name="Risdian C."/>
            <person name="Wink J."/>
        </authorList>
    </citation>
    <scope>NUCLEOTIDE SEQUENCE [LARGE SCALE GENOMIC DNA]</scope>
    <source>
        <strain evidence="2 3">WH53</strain>
    </source>
</reference>
<evidence type="ECO:0000313" key="2">
    <source>
        <dbReference type="EMBL" id="MBU2713606.1"/>
    </source>
</evidence>
<dbReference type="Proteomes" id="UP000690515">
    <property type="component" value="Unassembled WGS sequence"/>
</dbReference>
<name>A0ABS5ZHR6_9GAMM</name>
<keyword evidence="1" id="KW-0812">Transmembrane</keyword>
<evidence type="ECO:0000313" key="3">
    <source>
        <dbReference type="Proteomes" id="UP000690515"/>
    </source>
</evidence>
<sequence length="195" mass="21671">MQSIGSLYNVKFGGRLVFFLFLIITFYAKTALSVEREISIDKSRSVIITLPKGWRLIRTILPSERPAKNIKIINGDYVIIVSLIGTKDGSLLNISDEKIVSAVKKGAQQHLPNSVEENITVHKMQSNTIKGAYASFTDKTWVGKQPTPGEFRHVTNCALVIGKSIFGAVTYLSNEIEGEIFKEGLTILKNLRSQE</sequence>
<accession>A0ABS5ZHR6</accession>
<organism evidence="2 3">
    <name type="scientific">Zooshikella harenae</name>
    <dbReference type="NCBI Taxonomy" id="2827238"/>
    <lineage>
        <taxon>Bacteria</taxon>
        <taxon>Pseudomonadati</taxon>
        <taxon>Pseudomonadota</taxon>
        <taxon>Gammaproteobacteria</taxon>
        <taxon>Oceanospirillales</taxon>
        <taxon>Zooshikellaceae</taxon>
        <taxon>Zooshikella</taxon>
    </lineage>
</organism>
<proteinExistence type="predicted"/>
<comment type="caution">
    <text evidence="2">The sequence shown here is derived from an EMBL/GenBank/DDBJ whole genome shotgun (WGS) entry which is preliminary data.</text>
</comment>
<feature type="transmembrane region" description="Helical" evidence="1">
    <location>
        <begin position="12"/>
        <end position="32"/>
    </location>
</feature>
<dbReference type="RefSeq" id="WP_215821891.1">
    <property type="nucleotide sequence ID" value="NZ_JAGSOY010000091.1"/>
</dbReference>
<protein>
    <recommendedName>
        <fullName evidence="4">PsbP C-terminal domain-containing protein</fullName>
    </recommendedName>
</protein>
<keyword evidence="3" id="KW-1185">Reference proteome</keyword>